<dbReference type="InterPro" id="IPR011701">
    <property type="entry name" value="MFS"/>
</dbReference>
<evidence type="ECO:0000256" key="3">
    <source>
        <dbReference type="ARBA" id="ARBA00022692"/>
    </source>
</evidence>
<evidence type="ECO:0000313" key="9">
    <source>
        <dbReference type="Proteomes" id="UP001361570"/>
    </source>
</evidence>
<dbReference type="Pfam" id="PF07690">
    <property type="entry name" value="MFS_1"/>
    <property type="match status" value="1"/>
</dbReference>
<evidence type="ECO:0000256" key="5">
    <source>
        <dbReference type="ARBA" id="ARBA00023136"/>
    </source>
</evidence>
<feature type="transmembrane region" description="Helical" evidence="6">
    <location>
        <begin position="112"/>
        <end position="131"/>
    </location>
</feature>
<dbReference type="RefSeq" id="WP_336405107.1">
    <property type="nucleotide sequence ID" value="NZ_JBAPLU010000015.1"/>
</dbReference>
<gene>
    <name evidence="8" type="ORF">TEK04_14745</name>
</gene>
<dbReference type="Gene3D" id="1.20.1250.20">
    <property type="entry name" value="MFS general substrate transporter like domains"/>
    <property type="match status" value="1"/>
</dbReference>
<dbReference type="PRINTS" id="PR01036">
    <property type="entry name" value="TCRTETB"/>
</dbReference>
<protein>
    <submittedName>
        <fullName evidence="8">MFS transporter</fullName>
    </submittedName>
</protein>
<evidence type="ECO:0000256" key="2">
    <source>
        <dbReference type="ARBA" id="ARBA00022475"/>
    </source>
</evidence>
<feature type="transmembrane region" description="Helical" evidence="6">
    <location>
        <begin position="370"/>
        <end position="391"/>
    </location>
</feature>
<feature type="transmembrane region" description="Helical" evidence="6">
    <location>
        <begin position="239"/>
        <end position="259"/>
    </location>
</feature>
<sequence>METGTGRRSRRRSTRAVVGLVLAVVTASLGTSSVTVAVPSIGPALGVGTDRAQWVLTAYLVAVFVLVLPAGWAGDRWGRLRVVRLGTVVHLVGTVACVVAPSWGALVAARSAQGAGAAAMMVLAVALGRDLAAASGVGRTMGLLGSASAIGTAVGPSLGGLATQAAGWRAALAVGLPLGVLVLLLLRPVRSAPGGDPPRRARSRPATQLPAPAVLGGSAVVLLIGAVMMTTLVAGPYQLGALGLGSAATGLVMSLGPVGSMLSGVPAGRLVDRVGPVRSASLGLVLALAGATGLAVVPVAWGPAGYAGALLVLTPGYALVQAGCTTAVLLDAAAQDRGQLSAVLLLARNLGLVVGAWGAGVLLAGAGAGGAQVVFAVAAAAVGLALVVWWATSRVRGAAGAGLRGSRRP</sequence>
<evidence type="ECO:0000256" key="6">
    <source>
        <dbReference type="SAM" id="Phobius"/>
    </source>
</evidence>
<keyword evidence="2" id="KW-1003">Cell membrane</keyword>
<feature type="transmembrane region" description="Helical" evidence="6">
    <location>
        <begin position="209"/>
        <end position="233"/>
    </location>
</feature>
<dbReference type="InterPro" id="IPR020846">
    <property type="entry name" value="MFS_dom"/>
</dbReference>
<evidence type="ECO:0000256" key="1">
    <source>
        <dbReference type="ARBA" id="ARBA00004651"/>
    </source>
</evidence>
<dbReference type="EMBL" id="JBAPLU010000015">
    <property type="protein sequence ID" value="MEI4272984.1"/>
    <property type="molecule type" value="Genomic_DNA"/>
</dbReference>
<dbReference type="PANTHER" id="PTHR43124">
    <property type="entry name" value="PURINE EFFLUX PUMP PBUE"/>
    <property type="match status" value="1"/>
</dbReference>
<feature type="transmembrane region" description="Helical" evidence="6">
    <location>
        <begin position="168"/>
        <end position="189"/>
    </location>
</feature>
<dbReference type="PANTHER" id="PTHR43124:SF3">
    <property type="entry name" value="CHLORAMPHENICOL EFFLUX PUMP RV0191"/>
    <property type="match status" value="1"/>
</dbReference>
<feature type="transmembrane region" description="Helical" evidence="6">
    <location>
        <begin position="53"/>
        <end position="73"/>
    </location>
</feature>
<evidence type="ECO:0000259" key="7">
    <source>
        <dbReference type="PROSITE" id="PS50850"/>
    </source>
</evidence>
<evidence type="ECO:0000313" key="8">
    <source>
        <dbReference type="EMBL" id="MEI4272984.1"/>
    </source>
</evidence>
<organism evidence="8 9">
    <name type="scientific">Klenkia sesuvii</name>
    <dbReference type="NCBI Taxonomy" id="3103137"/>
    <lineage>
        <taxon>Bacteria</taxon>
        <taxon>Bacillati</taxon>
        <taxon>Actinomycetota</taxon>
        <taxon>Actinomycetes</taxon>
        <taxon>Geodermatophilales</taxon>
        <taxon>Geodermatophilaceae</taxon>
        <taxon>Klenkia</taxon>
    </lineage>
</organism>
<feature type="transmembrane region" description="Helical" evidence="6">
    <location>
        <begin position="342"/>
        <end position="364"/>
    </location>
</feature>
<keyword evidence="5 6" id="KW-0472">Membrane</keyword>
<dbReference type="InterPro" id="IPR050189">
    <property type="entry name" value="MFS_Efflux_Transporters"/>
</dbReference>
<reference evidence="8 9" key="1">
    <citation type="submission" date="2024-03" db="EMBL/GenBank/DDBJ databases">
        <title>Draft genome sequence of Klenkia sp. LSe6-5.</title>
        <authorList>
            <person name="Duangmal K."/>
            <person name="Chantavorakit T."/>
        </authorList>
    </citation>
    <scope>NUCLEOTIDE SEQUENCE [LARGE SCALE GENOMIC DNA]</scope>
    <source>
        <strain evidence="8 9">LSe6-5</strain>
    </source>
</reference>
<proteinExistence type="predicted"/>
<feature type="transmembrane region" description="Helical" evidence="6">
    <location>
        <begin position="143"/>
        <end position="162"/>
    </location>
</feature>
<feature type="transmembrane region" description="Helical" evidence="6">
    <location>
        <begin position="85"/>
        <end position="106"/>
    </location>
</feature>
<accession>A0ABU8DVY5</accession>
<feature type="transmembrane region" description="Helical" evidence="6">
    <location>
        <begin position="280"/>
        <end position="301"/>
    </location>
</feature>
<dbReference type="SUPFAM" id="SSF103473">
    <property type="entry name" value="MFS general substrate transporter"/>
    <property type="match status" value="1"/>
</dbReference>
<dbReference type="InterPro" id="IPR036259">
    <property type="entry name" value="MFS_trans_sf"/>
</dbReference>
<dbReference type="PROSITE" id="PS50850">
    <property type="entry name" value="MFS"/>
    <property type="match status" value="1"/>
</dbReference>
<keyword evidence="9" id="KW-1185">Reference proteome</keyword>
<comment type="subcellular location">
    <subcellularLocation>
        <location evidence="1">Cell membrane</location>
        <topology evidence="1">Multi-pass membrane protein</topology>
    </subcellularLocation>
</comment>
<dbReference type="Proteomes" id="UP001361570">
    <property type="component" value="Unassembled WGS sequence"/>
</dbReference>
<feature type="domain" description="Major facilitator superfamily (MFS) profile" evidence="7">
    <location>
        <begin position="16"/>
        <end position="396"/>
    </location>
</feature>
<keyword evidence="4 6" id="KW-1133">Transmembrane helix</keyword>
<comment type="caution">
    <text evidence="8">The sequence shown here is derived from an EMBL/GenBank/DDBJ whole genome shotgun (WGS) entry which is preliminary data.</text>
</comment>
<keyword evidence="3 6" id="KW-0812">Transmembrane</keyword>
<evidence type="ECO:0000256" key="4">
    <source>
        <dbReference type="ARBA" id="ARBA00022989"/>
    </source>
</evidence>
<name>A0ABU8DVY5_9ACTN</name>
<feature type="transmembrane region" description="Helical" evidence="6">
    <location>
        <begin position="307"/>
        <end position="330"/>
    </location>
</feature>